<feature type="domain" description="YjeF C-terminal" evidence="7">
    <location>
        <begin position="1"/>
        <end position="282"/>
    </location>
</feature>
<dbReference type="EMBL" id="SJPJ01000001">
    <property type="protein sequence ID" value="TWT83070.1"/>
    <property type="molecule type" value="Genomic_DNA"/>
</dbReference>
<comment type="caution">
    <text evidence="6">Lacks conserved residue(s) required for the propagation of feature annotation.</text>
</comment>
<evidence type="ECO:0000313" key="8">
    <source>
        <dbReference type="EMBL" id="TWT83070.1"/>
    </source>
</evidence>
<keyword evidence="3 6" id="KW-0521">NADP</keyword>
<keyword evidence="4 6" id="KW-0520">NAD</keyword>
<comment type="function">
    <text evidence="6">Catalyzes the dehydration of the S-form of NAD(P)HX at the expense of ADP, which is converted to AMP. Together with NAD(P)HX epimerase, which catalyzes the epimerization of the S- and R-forms, the enzyme allows the repair of both epimers of NAD(P)HX, a damaged form of NAD(P)H that is a result of enzymatic or heat-dependent hydration.</text>
</comment>
<evidence type="ECO:0000256" key="2">
    <source>
        <dbReference type="ARBA" id="ARBA00022840"/>
    </source>
</evidence>
<dbReference type="Proteomes" id="UP000315010">
    <property type="component" value="Unassembled WGS sequence"/>
</dbReference>
<keyword evidence="5 6" id="KW-0456">Lyase</keyword>
<gene>
    <name evidence="6" type="primary">nnrD</name>
    <name evidence="8" type="ORF">CA13_45330</name>
</gene>
<reference evidence="8 9" key="1">
    <citation type="submission" date="2019-02" db="EMBL/GenBank/DDBJ databases">
        <title>Deep-cultivation of Planctomycetes and their phenomic and genomic characterization uncovers novel biology.</title>
        <authorList>
            <person name="Wiegand S."/>
            <person name="Jogler M."/>
            <person name="Boedeker C."/>
            <person name="Pinto D."/>
            <person name="Vollmers J."/>
            <person name="Rivas-Marin E."/>
            <person name="Kohn T."/>
            <person name="Peeters S.H."/>
            <person name="Heuer A."/>
            <person name="Rast P."/>
            <person name="Oberbeckmann S."/>
            <person name="Bunk B."/>
            <person name="Jeske O."/>
            <person name="Meyerdierks A."/>
            <person name="Storesund J.E."/>
            <person name="Kallscheuer N."/>
            <person name="Luecker S."/>
            <person name="Lage O.M."/>
            <person name="Pohl T."/>
            <person name="Merkel B.J."/>
            <person name="Hornburger P."/>
            <person name="Mueller R.-W."/>
            <person name="Bruemmer F."/>
            <person name="Labrenz M."/>
            <person name="Spormann A.M."/>
            <person name="Op Den Camp H."/>
            <person name="Overmann J."/>
            <person name="Amann R."/>
            <person name="Jetten M.S.M."/>
            <person name="Mascher T."/>
            <person name="Medema M.H."/>
            <person name="Devos D.P."/>
            <person name="Kaster A.-K."/>
            <person name="Ovreas L."/>
            <person name="Rohde M."/>
            <person name="Galperin M.Y."/>
            <person name="Jogler C."/>
        </authorList>
    </citation>
    <scope>NUCLEOTIDE SEQUENCE [LARGE SCALE GENOMIC DNA]</scope>
    <source>
        <strain evidence="8 9">CA13</strain>
    </source>
</reference>
<dbReference type="GO" id="GO:0005524">
    <property type="term" value="F:ATP binding"/>
    <property type="evidence" value="ECO:0007669"/>
    <property type="project" value="UniProtKB-KW"/>
</dbReference>
<dbReference type="Gene3D" id="3.40.1190.20">
    <property type="match status" value="1"/>
</dbReference>
<dbReference type="OrthoDB" id="9806925at2"/>
<comment type="catalytic activity">
    <reaction evidence="6">
        <text>(6S)-NADHX + ADP = AMP + phosphate + NADH + H(+)</text>
        <dbReference type="Rhea" id="RHEA:32223"/>
        <dbReference type="ChEBI" id="CHEBI:15378"/>
        <dbReference type="ChEBI" id="CHEBI:43474"/>
        <dbReference type="ChEBI" id="CHEBI:57945"/>
        <dbReference type="ChEBI" id="CHEBI:64074"/>
        <dbReference type="ChEBI" id="CHEBI:456215"/>
        <dbReference type="ChEBI" id="CHEBI:456216"/>
        <dbReference type="EC" id="4.2.1.136"/>
    </reaction>
</comment>
<dbReference type="InterPro" id="IPR029056">
    <property type="entry name" value="Ribokinase-like"/>
</dbReference>
<dbReference type="PANTHER" id="PTHR12592:SF0">
    <property type="entry name" value="ATP-DEPENDENT (S)-NAD(P)H-HYDRATE DEHYDRATASE"/>
    <property type="match status" value="1"/>
</dbReference>
<evidence type="ECO:0000256" key="6">
    <source>
        <dbReference type="HAMAP-Rule" id="MF_01965"/>
    </source>
</evidence>
<comment type="similarity">
    <text evidence="6">Belongs to the NnrD/CARKD family.</text>
</comment>
<evidence type="ECO:0000256" key="3">
    <source>
        <dbReference type="ARBA" id="ARBA00022857"/>
    </source>
</evidence>
<dbReference type="GO" id="GO:0052856">
    <property type="term" value="F:NAD(P)HX epimerase activity"/>
    <property type="evidence" value="ECO:0007669"/>
    <property type="project" value="TreeGrafter"/>
</dbReference>
<name>A0A5C5Z798_9BACT</name>
<evidence type="ECO:0000256" key="5">
    <source>
        <dbReference type="ARBA" id="ARBA00023239"/>
    </source>
</evidence>
<accession>A0A5C5Z798</accession>
<dbReference type="GO" id="GO:0052855">
    <property type="term" value="F:ADP-dependent NAD(P)H-hydrate dehydratase activity"/>
    <property type="evidence" value="ECO:0007669"/>
    <property type="project" value="UniProtKB-UniRule"/>
</dbReference>
<feature type="binding site" evidence="6">
    <location>
        <begin position="194"/>
        <end position="198"/>
    </location>
    <ligand>
        <name>AMP</name>
        <dbReference type="ChEBI" id="CHEBI:456215"/>
    </ligand>
</feature>
<dbReference type="InterPro" id="IPR017953">
    <property type="entry name" value="Carbohydrate_kinase_pred_CS"/>
</dbReference>
<feature type="binding site" evidence="6">
    <location>
        <position position="105"/>
    </location>
    <ligand>
        <name>(6S)-NADPHX</name>
        <dbReference type="ChEBI" id="CHEBI:64076"/>
    </ligand>
</feature>
<dbReference type="GO" id="GO:0046496">
    <property type="term" value="P:nicotinamide nucleotide metabolic process"/>
    <property type="evidence" value="ECO:0007669"/>
    <property type="project" value="UniProtKB-UniRule"/>
</dbReference>
<keyword evidence="9" id="KW-1185">Reference proteome</keyword>
<proteinExistence type="inferred from homology"/>
<comment type="caution">
    <text evidence="8">The sequence shown here is derived from an EMBL/GenBank/DDBJ whole genome shotgun (WGS) entry which is preliminary data.</text>
</comment>
<dbReference type="EC" id="4.2.1.136" evidence="6"/>
<comment type="subunit">
    <text evidence="6">Homotetramer.</text>
</comment>
<keyword evidence="2 6" id="KW-0067">ATP-binding</keyword>
<dbReference type="HAMAP" id="MF_01965">
    <property type="entry name" value="NADHX_dehydratase"/>
    <property type="match status" value="1"/>
</dbReference>
<comment type="cofactor">
    <cofactor evidence="6">
        <name>Mg(2+)</name>
        <dbReference type="ChEBI" id="CHEBI:18420"/>
    </cofactor>
</comment>
<evidence type="ECO:0000313" key="9">
    <source>
        <dbReference type="Proteomes" id="UP000315010"/>
    </source>
</evidence>
<sequence length="287" mass="29550">MPPPLPFPTRASDAHKGDLGRVLLIGGSRGMAGSISLSAIAALHTGSGLVSAAVPDRCLETVASFHPCLMTIPLKQNSQGQFCTDAVSELTQRIGPFDAIGCGPGMSTSEGAIEVVRLLLRQRNRKRVFDADAINCLATMGWPTTATSDAGPIVLTPHPGELLRLTGVAPSERDGQIDAAQALAAQHNVTIVVKGGPTVVVAPEQRWTNDNGNPGMATGGTGDVLAGMITSLLGQGMSPWDAARLGVWLHGAAGDEAAKTHGQAGMTALELLLAIPKLTAAYENGTI</sequence>
<dbReference type="RefSeq" id="WP_146399982.1">
    <property type="nucleotide sequence ID" value="NZ_SJPJ01000001.1"/>
</dbReference>
<dbReference type="PANTHER" id="PTHR12592">
    <property type="entry name" value="ATP-DEPENDENT (S)-NAD(P)H-HYDRATE DEHYDRATASE FAMILY MEMBER"/>
    <property type="match status" value="1"/>
</dbReference>
<dbReference type="InterPro" id="IPR000631">
    <property type="entry name" value="CARKD"/>
</dbReference>
<dbReference type="SUPFAM" id="SSF53613">
    <property type="entry name" value="Ribokinase-like"/>
    <property type="match status" value="1"/>
</dbReference>
<evidence type="ECO:0000259" key="7">
    <source>
        <dbReference type="PROSITE" id="PS51383"/>
    </source>
</evidence>
<evidence type="ECO:0000256" key="1">
    <source>
        <dbReference type="ARBA" id="ARBA00022741"/>
    </source>
</evidence>
<dbReference type="AlphaFoldDB" id="A0A5C5Z798"/>
<protein>
    <recommendedName>
        <fullName evidence="6">ADP-dependent (S)-NAD(P)H-hydrate dehydratase</fullName>
        <ecNumber evidence="6">4.2.1.136</ecNumber>
    </recommendedName>
    <alternativeName>
        <fullName evidence="6">ADP-dependent NAD(P)HX dehydratase</fullName>
    </alternativeName>
</protein>
<evidence type="ECO:0000256" key="4">
    <source>
        <dbReference type="ARBA" id="ARBA00023027"/>
    </source>
</evidence>
<dbReference type="Pfam" id="PF01256">
    <property type="entry name" value="Carb_kinase"/>
    <property type="match status" value="1"/>
</dbReference>
<dbReference type="NCBIfam" id="TIGR00196">
    <property type="entry name" value="yjeF_cterm"/>
    <property type="match status" value="1"/>
</dbReference>
<organism evidence="8 9">
    <name type="scientific">Novipirellula herctigrandis</name>
    <dbReference type="NCBI Taxonomy" id="2527986"/>
    <lineage>
        <taxon>Bacteria</taxon>
        <taxon>Pseudomonadati</taxon>
        <taxon>Planctomycetota</taxon>
        <taxon>Planctomycetia</taxon>
        <taxon>Pirellulales</taxon>
        <taxon>Pirellulaceae</taxon>
        <taxon>Novipirellula</taxon>
    </lineage>
</organism>
<dbReference type="PROSITE" id="PS51383">
    <property type="entry name" value="YJEF_C_3"/>
    <property type="match status" value="1"/>
</dbReference>
<keyword evidence="1 6" id="KW-0547">Nucleotide-binding</keyword>
<dbReference type="GO" id="GO:0110051">
    <property type="term" value="P:metabolite repair"/>
    <property type="evidence" value="ECO:0007669"/>
    <property type="project" value="TreeGrafter"/>
</dbReference>
<dbReference type="PROSITE" id="PS01050">
    <property type="entry name" value="YJEF_C_2"/>
    <property type="match status" value="1"/>
</dbReference>
<feature type="binding site" evidence="6">
    <location>
        <position position="223"/>
    </location>
    <ligand>
        <name>(6S)-NADPHX</name>
        <dbReference type="ChEBI" id="CHEBI:64076"/>
    </ligand>
</feature>
<comment type="catalytic activity">
    <reaction evidence="6">
        <text>(6S)-NADPHX + ADP = AMP + phosphate + NADPH + H(+)</text>
        <dbReference type="Rhea" id="RHEA:32235"/>
        <dbReference type="ChEBI" id="CHEBI:15378"/>
        <dbReference type="ChEBI" id="CHEBI:43474"/>
        <dbReference type="ChEBI" id="CHEBI:57783"/>
        <dbReference type="ChEBI" id="CHEBI:64076"/>
        <dbReference type="ChEBI" id="CHEBI:456215"/>
        <dbReference type="ChEBI" id="CHEBI:456216"/>
        <dbReference type="EC" id="4.2.1.136"/>
    </reaction>
</comment>
<feature type="binding site" evidence="6">
    <location>
        <position position="158"/>
    </location>
    <ligand>
        <name>(6S)-NADPHX</name>
        <dbReference type="ChEBI" id="CHEBI:64076"/>
    </ligand>
</feature>
<dbReference type="CDD" id="cd01171">
    <property type="entry name" value="YXKO-related"/>
    <property type="match status" value="1"/>
</dbReference>
<feature type="binding site" evidence="6">
    <location>
        <position position="222"/>
    </location>
    <ligand>
        <name>AMP</name>
        <dbReference type="ChEBI" id="CHEBI:456215"/>
    </ligand>
</feature>